<dbReference type="STRING" id="1344416.A0A139A9F7"/>
<dbReference type="AlphaFoldDB" id="A0A139A9F7"/>
<keyword evidence="3" id="KW-1185">Reference proteome</keyword>
<dbReference type="PANTHER" id="PTHR30615">
    <property type="entry name" value="UNCHARACTERIZED PROTEIN YJBQ-RELATED"/>
    <property type="match status" value="1"/>
</dbReference>
<dbReference type="Proteomes" id="UP000070544">
    <property type="component" value="Unassembled WGS sequence"/>
</dbReference>
<accession>A0A139A9F7</accession>
<dbReference type="PROSITE" id="PS01314">
    <property type="entry name" value="UPF0047"/>
    <property type="match status" value="1"/>
</dbReference>
<dbReference type="Gene3D" id="2.60.120.460">
    <property type="entry name" value="YjbQ-like"/>
    <property type="match status" value="1"/>
</dbReference>
<sequence>MSHWTQRVVKLPAKRRGCHLVTNDIVSQVGPDLAQFSVGMANVFLQHTSASLTINENYDPDVRVDMEMMLNRLAPENAPYTHTMEGSDDMPGHVKSSLFGVSLNIPVRDGKLALGTWQGIWLCEHRDDGGGRKVMVTVQGLKK</sequence>
<dbReference type="EMBL" id="KQ965782">
    <property type="protein sequence ID" value="KXS13105.1"/>
    <property type="molecule type" value="Genomic_DNA"/>
</dbReference>
<dbReference type="OrthoDB" id="10255963at2759"/>
<comment type="similarity">
    <text evidence="1">Belongs to the UPF0047 family.</text>
</comment>
<dbReference type="PIRSF" id="PIRSF004681">
    <property type="entry name" value="UCP004681"/>
    <property type="match status" value="1"/>
</dbReference>
<organism evidence="2 3">
    <name type="scientific">Gonapodya prolifera (strain JEL478)</name>
    <name type="common">Monoblepharis prolifera</name>
    <dbReference type="NCBI Taxonomy" id="1344416"/>
    <lineage>
        <taxon>Eukaryota</taxon>
        <taxon>Fungi</taxon>
        <taxon>Fungi incertae sedis</taxon>
        <taxon>Chytridiomycota</taxon>
        <taxon>Chytridiomycota incertae sedis</taxon>
        <taxon>Monoblepharidomycetes</taxon>
        <taxon>Monoblepharidales</taxon>
        <taxon>Gonapodyaceae</taxon>
        <taxon>Gonapodya</taxon>
    </lineage>
</organism>
<evidence type="ECO:0000256" key="1">
    <source>
        <dbReference type="ARBA" id="ARBA00005534"/>
    </source>
</evidence>
<reference evidence="2 3" key="1">
    <citation type="journal article" date="2015" name="Genome Biol. Evol.">
        <title>Phylogenomic analyses indicate that early fungi evolved digesting cell walls of algal ancestors of land plants.</title>
        <authorList>
            <person name="Chang Y."/>
            <person name="Wang S."/>
            <person name="Sekimoto S."/>
            <person name="Aerts A.L."/>
            <person name="Choi C."/>
            <person name="Clum A."/>
            <person name="LaButti K.M."/>
            <person name="Lindquist E.A."/>
            <person name="Yee Ngan C."/>
            <person name="Ohm R.A."/>
            <person name="Salamov A.A."/>
            <person name="Grigoriev I.V."/>
            <person name="Spatafora J.W."/>
            <person name="Berbee M.L."/>
        </authorList>
    </citation>
    <scope>NUCLEOTIDE SEQUENCE [LARGE SCALE GENOMIC DNA]</scope>
    <source>
        <strain evidence="2 3">JEL478</strain>
    </source>
</reference>
<gene>
    <name evidence="2" type="ORF">M427DRAFT_59002</name>
</gene>
<evidence type="ECO:0000313" key="2">
    <source>
        <dbReference type="EMBL" id="KXS13105.1"/>
    </source>
</evidence>
<protein>
    <submittedName>
        <fullName evidence="2">Uncharacterized protein</fullName>
    </submittedName>
</protein>
<dbReference type="SUPFAM" id="SSF111038">
    <property type="entry name" value="YjbQ-like"/>
    <property type="match status" value="1"/>
</dbReference>
<evidence type="ECO:0000313" key="3">
    <source>
        <dbReference type="Proteomes" id="UP000070544"/>
    </source>
</evidence>
<dbReference type="InterPro" id="IPR001602">
    <property type="entry name" value="UPF0047_YjbQ-like"/>
</dbReference>
<name>A0A139A9F7_GONPJ</name>
<dbReference type="Pfam" id="PF01894">
    <property type="entry name" value="YjbQ"/>
    <property type="match status" value="1"/>
</dbReference>
<dbReference type="InterPro" id="IPR035917">
    <property type="entry name" value="YjbQ-like_sf"/>
</dbReference>
<dbReference type="OMA" id="TWQGIFF"/>
<proteinExistence type="inferred from homology"/>
<dbReference type="NCBIfam" id="TIGR00149">
    <property type="entry name" value="TIGR00149_YjbQ"/>
    <property type="match status" value="1"/>
</dbReference>
<dbReference type="PANTHER" id="PTHR30615:SF8">
    <property type="entry name" value="UPF0047 PROTEIN C4A8.02C"/>
    <property type="match status" value="1"/>
</dbReference>